<reference evidence="5 6" key="1">
    <citation type="submission" date="2016-11" db="EMBL/GenBank/DDBJ databases">
        <authorList>
            <person name="Varghese N."/>
            <person name="Submissions S."/>
        </authorList>
    </citation>
    <scope>NUCLEOTIDE SEQUENCE [LARGE SCALE GENOMIC DNA]</scope>
    <source>
        <strain evidence="5 6">DSM 29620</strain>
    </source>
</reference>
<keyword evidence="2" id="KW-0812">Transmembrane</keyword>
<protein>
    <submittedName>
        <fullName evidence="5">Glycosyl transferase family 2</fullName>
    </submittedName>
</protein>
<dbReference type="GO" id="GO:0016020">
    <property type="term" value="C:membrane"/>
    <property type="evidence" value="ECO:0007669"/>
    <property type="project" value="UniProtKB-SubCell"/>
</dbReference>
<keyword evidence="6" id="KW-1185">Reference proteome</keyword>
<evidence type="ECO:0000256" key="2">
    <source>
        <dbReference type="ARBA" id="ARBA00022692"/>
    </source>
</evidence>
<dbReference type="RefSeq" id="WP_223227958.1">
    <property type="nucleotide sequence ID" value="NZ_FNIO01000001.1"/>
</dbReference>
<keyword evidence="3" id="KW-1133">Transmembrane helix</keyword>
<evidence type="ECO:0000256" key="4">
    <source>
        <dbReference type="SAM" id="MobiDB-lite"/>
    </source>
</evidence>
<dbReference type="GO" id="GO:0016757">
    <property type="term" value="F:glycosyltransferase activity"/>
    <property type="evidence" value="ECO:0007669"/>
    <property type="project" value="TreeGrafter"/>
</dbReference>
<name>A0A1H0ASY5_9RHOB</name>
<sequence>MVGPAQRGQAPQGQTDGERLIRIYLHIGLATMGAARLQDVLADSRVQLAQMGYLVPRAAGGGNHTRLFMAVTDPGHVDPMRFRRGYVTAERQAALRDDLAAALAREVAAAKPKALILSASQLGPSLARRSELERLKALLSPLSDDIRILAHVDEQARALTRHYAQQVLGGRGTALDLELGLAGGQNWWDDALSHWHAGDPGKGRFPEVQAPAFWLDYQRLVTHWEDVFGAGSVTLRPYDEGRFYGPDATGELRDMFDIGETPDPAQPASPDAPPSAASLARARQLNDLILRLLARTDRVLPRQLWRRFHAEIAVDGDPLDPGDLSAIARAFGTQNKALLAAHPALTPECLQPDRATPGGWSEADPGHGYRASQYLLAFLPRIDKATREAQAGGDAPPAQDRLSPAARAILPPLAVENFHRLKAGTLCPHNDLGRTDEDAPAPPYEPLPPRSLPDGSTGRVIVGCMKNEAPYILEWVAYHRAIGIDNFLIYTNDCSDGTAELLRRLDAMGIVQHRDNDGWKGRSPQQHALSLAMDEAVVRDADWIAHIDVDEFINVRCGNGTLDDLLAAVPDATNIAMTWRLFGHNGVARFGDRFVIDQFDSCAPKYCPKPHTVWGFKTLFRNTGAYSRLSCHRPNNLSQVFENKVKWVNGSGRDMTREAARQGWRSSRRTIGYDLLQLNHYALRSAESFLIKRQRGRALHVDRAIGLNYWVRMDWGDVRDLTIKRNIPRLRAEYDRLMADKALAGWHAKGVEWHRATAEKLHAMPEFEELYQQALRMNLTGVERVAYAMTLDTKN</sequence>
<evidence type="ECO:0000313" key="5">
    <source>
        <dbReference type="EMBL" id="SHJ65215.1"/>
    </source>
</evidence>
<dbReference type="GO" id="GO:0005737">
    <property type="term" value="C:cytoplasm"/>
    <property type="evidence" value="ECO:0007669"/>
    <property type="project" value="TreeGrafter"/>
</dbReference>
<evidence type="ECO:0000313" key="6">
    <source>
        <dbReference type="Proteomes" id="UP000324252"/>
    </source>
</evidence>
<gene>
    <name evidence="5" type="ORF">SAMN05444142_101926</name>
</gene>
<dbReference type="EMBL" id="FQZZ01000001">
    <property type="protein sequence ID" value="SHJ65215.1"/>
    <property type="molecule type" value="Genomic_DNA"/>
</dbReference>
<keyword evidence="3" id="KW-0472">Membrane</keyword>
<dbReference type="PANTHER" id="PTHR21461">
    <property type="entry name" value="GLYCOSYLTRANSFERASE FAMILY 92 PROTEIN"/>
    <property type="match status" value="1"/>
</dbReference>
<organism evidence="5 6">
    <name type="scientific">Lutimaribacter pacificus</name>
    <dbReference type="NCBI Taxonomy" id="391948"/>
    <lineage>
        <taxon>Bacteria</taxon>
        <taxon>Pseudomonadati</taxon>
        <taxon>Pseudomonadota</taxon>
        <taxon>Alphaproteobacteria</taxon>
        <taxon>Rhodobacterales</taxon>
        <taxon>Roseobacteraceae</taxon>
        <taxon>Lutimaribacter</taxon>
    </lineage>
</organism>
<dbReference type="Pfam" id="PF13704">
    <property type="entry name" value="Glyco_tranf_2_4"/>
    <property type="match status" value="1"/>
</dbReference>
<proteinExistence type="predicted"/>
<evidence type="ECO:0000256" key="1">
    <source>
        <dbReference type="ARBA" id="ARBA00004167"/>
    </source>
</evidence>
<dbReference type="SUPFAM" id="SSF53448">
    <property type="entry name" value="Nucleotide-diphospho-sugar transferases"/>
    <property type="match status" value="1"/>
</dbReference>
<dbReference type="PANTHER" id="PTHR21461:SF69">
    <property type="entry name" value="GLYCOSYLTRANSFERASE FAMILY 92 PROTEIN"/>
    <property type="match status" value="1"/>
</dbReference>
<keyword evidence="5" id="KW-0808">Transferase</keyword>
<accession>A0A1H0ASY5</accession>
<evidence type="ECO:0000256" key="3">
    <source>
        <dbReference type="ARBA" id="ARBA00022989"/>
    </source>
</evidence>
<feature type="region of interest" description="Disordered" evidence="4">
    <location>
        <begin position="430"/>
        <end position="452"/>
    </location>
</feature>
<comment type="subcellular location">
    <subcellularLocation>
        <location evidence="1">Membrane</location>
        <topology evidence="1">Single-pass membrane protein</topology>
    </subcellularLocation>
</comment>
<dbReference type="AlphaFoldDB" id="A0A1H0ASY5"/>
<feature type="compositionally biased region" description="Pro residues" evidence="4">
    <location>
        <begin position="440"/>
        <end position="451"/>
    </location>
</feature>
<dbReference type="Proteomes" id="UP000324252">
    <property type="component" value="Unassembled WGS sequence"/>
</dbReference>
<dbReference type="InterPro" id="IPR029044">
    <property type="entry name" value="Nucleotide-diphossugar_trans"/>
</dbReference>